<feature type="domain" description="Enoyl reductase (ER)" evidence="5">
    <location>
        <begin position="7"/>
        <end position="277"/>
    </location>
</feature>
<keyword evidence="1 4" id="KW-0479">Metal-binding</keyword>
<evidence type="ECO:0000256" key="3">
    <source>
        <dbReference type="ARBA" id="ARBA00023002"/>
    </source>
</evidence>
<dbReference type="InterPro" id="IPR013154">
    <property type="entry name" value="ADH-like_N"/>
</dbReference>
<accession>A0A4U3L9M4</accession>
<reference evidence="6 7" key="1">
    <citation type="submission" date="2019-05" db="EMBL/GenBank/DDBJ databases">
        <title>Panacibacter sp. strain 17mud1-8 Genome sequencing and assembly.</title>
        <authorList>
            <person name="Chhetri G."/>
        </authorList>
    </citation>
    <scope>NUCLEOTIDE SEQUENCE [LARGE SCALE GENOMIC DNA]</scope>
    <source>
        <strain evidence="6 7">17mud1-8</strain>
    </source>
</reference>
<dbReference type="Gene3D" id="3.90.180.10">
    <property type="entry name" value="Medium-chain alcohol dehydrogenases, catalytic domain"/>
    <property type="match status" value="2"/>
</dbReference>
<gene>
    <name evidence="6" type="ORF">FC093_02025</name>
</gene>
<dbReference type="InterPro" id="IPR036291">
    <property type="entry name" value="NAD(P)-bd_dom_sf"/>
</dbReference>
<dbReference type="InterPro" id="IPR020843">
    <property type="entry name" value="ER"/>
</dbReference>
<dbReference type="CDD" id="cd08269">
    <property type="entry name" value="Zn_ADH9"/>
    <property type="match status" value="1"/>
</dbReference>
<name>A0A4U3L9M4_9BACT</name>
<evidence type="ECO:0000313" key="6">
    <source>
        <dbReference type="EMBL" id="TKK71820.1"/>
    </source>
</evidence>
<comment type="similarity">
    <text evidence="4">Belongs to the zinc-containing alcohol dehydrogenase family.</text>
</comment>
<organism evidence="6 7">
    <name type="scientific">Ilyomonas limi</name>
    <dbReference type="NCBI Taxonomy" id="2575867"/>
    <lineage>
        <taxon>Bacteria</taxon>
        <taxon>Pseudomonadati</taxon>
        <taxon>Bacteroidota</taxon>
        <taxon>Chitinophagia</taxon>
        <taxon>Chitinophagales</taxon>
        <taxon>Chitinophagaceae</taxon>
        <taxon>Ilyomonas</taxon>
    </lineage>
</organism>
<dbReference type="SMART" id="SM00829">
    <property type="entry name" value="PKS_ER"/>
    <property type="match status" value="1"/>
</dbReference>
<keyword evidence="7" id="KW-1185">Reference proteome</keyword>
<dbReference type="SUPFAM" id="SSF51735">
    <property type="entry name" value="NAD(P)-binding Rossmann-fold domains"/>
    <property type="match status" value="1"/>
</dbReference>
<dbReference type="EMBL" id="SZQL01000001">
    <property type="protein sequence ID" value="TKK71820.1"/>
    <property type="molecule type" value="Genomic_DNA"/>
</dbReference>
<dbReference type="PANTHER" id="PTHR43401:SF2">
    <property type="entry name" value="L-THREONINE 3-DEHYDROGENASE"/>
    <property type="match status" value="1"/>
</dbReference>
<dbReference type="PANTHER" id="PTHR43401">
    <property type="entry name" value="L-THREONINE 3-DEHYDROGENASE"/>
    <property type="match status" value="1"/>
</dbReference>
<dbReference type="SUPFAM" id="SSF50129">
    <property type="entry name" value="GroES-like"/>
    <property type="match status" value="1"/>
</dbReference>
<dbReference type="InterPro" id="IPR011032">
    <property type="entry name" value="GroES-like_sf"/>
</dbReference>
<sequence length="317" mass="34836">MIAAVLDKPQTFTLYQTPIPNIQDNEIKIRVEGCGICTSSIPLWEGREWFQYPLEPGSPGHEGWGIVEATGDKINDIKVGDRVAFLSYHAYAEYDVAKEGSFVKLPQQLANIPFPGEPLGCAMNIFNRSDISKGDTVAIIGIGFLGALLCQLAKQKGAKVIAISRREYSLDFAKKYGADETIPLTNAWEVANTVGEITGGAFCNRVIEATGKQEAIDIATEIIGEYGKLIIAGYHQDGLRQVNMQKWNWKAIDVINAHERDASKYLTGMQSAVDAVLQGILDPQLLYTDILPLDAISKGFELTKKRPDGFMKALIQL</sequence>
<dbReference type="GO" id="GO:0016616">
    <property type="term" value="F:oxidoreductase activity, acting on the CH-OH group of donors, NAD or NADP as acceptor"/>
    <property type="evidence" value="ECO:0007669"/>
    <property type="project" value="UniProtKB-ARBA"/>
</dbReference>
<dbReference type="Pfam" id="PF00107">
    <property type="entry name" value="ADH_zinc_N"/>
    <property type="match status" value="1"/>
</dbReference>
<dbReference type="Gene3D" id="3.40.50.720">
    <property type="entry name" value="NAD(P)-binding Rossmann-like Domain"/>
    <property type="match status" value="1"/>
</dbReference>
<keyword evidence="3" id="KW-0560">Oxidoreductase</keyword>
<evidence type="ECO:0000256" key="2">
    <source>
        <dbReference type="ARBA" id="ARBA00022833"/>
    </source>
</evidence>
<dbReference type="RefSeq" id="WP_137260060.1">
    <property type="nucleotide sequence ID" value="NZ_SZQL01000001.1"/>
</dbReference>
<dbReference type="InterPro" id="IPR050129">
    <property type="entry name" value="Zn_alcohol_dh"/>
</dbReference>
<dbReference type="GO" id="GO:0008270">
    <property type="term" value="F:zinc ion binding"/>
    <property type="evidence" value="ECO:0007669"/>
    <property type="project" value="InterPro"/>
</dbReference>
<dbReference type="OrthoDB" id="9787435at2"/>
<keyword evidence="2 4" id="KW-0862">Zinc</keyword>
<evidence type="ECO:0000313" key="7">
    <source>
        <dbReference type="Proteomes" id="UP000305848"/>
    </source>
</evidence>
<dbReference type="InterPro" id="IPR002328">
    <property type="entry name" value="ADH_Zn_CS"/>
</dbReference>
<comment type="caution">
    <text evidence="6">The sequence shown here is derived from an EMBL/GenBank/DDBJ whole genome shotgun (WGS) entry which is preliminary data.</text>
</comment>
<dbReference type="Proteomes" id="UP000305848">
    <property type="component" value="Unassembled WGS sequence"/>
</dbReference>
<dbReference type="Pfam" id="PF08240">
    <property type="entry name" value="ADH_N"/>
    <property type="match status" value="1"/>
</dbReference>
<comment type="cofactor">
    <cofactor evidence="4">
        <name>Zn(2+)</name>
        <dbReference type="ChEBI" id="CHEBI:29105"/>
    </cofactor>
</comment>
<protein>
    <submittedName>
        <fullName evidence="6">Zinc-binding dehydrogenase</fullName>
    </submittedName>
</protein>
<evidence type="ECO:0000256" key="1">
    <source>
        <dbReference type="ARBA" id="ARBA00022723"/>
    </source>
</evidence>
<dbReference type="PROSITE" id="PS00059">
    <property type="entry name" value="ADH_ZINC"/>
    <property type="match status" value="1"/>
</dbReference>
<evidence type="ECO:0000256" key="4">
    <source>
        <dbReference type="RuleBase" id="RU361277"/>
    </source>
</evidence>
<dbReference type="AlphaFoldDB" id="A0A4U3L9M4"/>
<evidence type="ECO:0000259" key="5">
    <source>
        <dbReference type="SMART" id="SM00829"/>
    </source>
</evidence>
<dbReference type="InterPro" id="IPR013149">
    <property type="entry name" value="ADH-like_C"/>
</dbReference>
<proteinExistence type="inferred from homology"/>